<proteinExistence type="predicted"/>
<accession>A0AAV0HDX8</accession>
<dbReference type="AlphaFoldDB" id="A0AAV0HDX8"/>
<evidence type="ECO:0000313" key="3">
    <source>
        <dbReference type="Proteomes" id="UP001154282"/>
    </source>
</evidence>
<name>A0AAV0HDX8_9ROSI</name>
<evidence type="ECO:0000313" key="2">
    <source>
        <dbReference type="EMBL" id="CAI0383028.1"/>
    </source>
</evidence>
<feature type="region of interest" description="Disordered" evidence="1">
    <location>
        <begin position="1"/>
        <end position="23"/>
    </location>
</feature>
<sequence>IKQLSSPKIPSKSVHRSASVSGSNNSSRWIAFVIWPTLNISPNPIRLSSQTQRSVCFFHIYAIHSWRHICRFRASISLRICSKRGIFRSIDQPLGYGSPTANLPAVRFSGRILSPGRFAGVVLFLTWICRSQPVNASINLLPQRHFVLLLWLLGELEGAARSLGYAATGNRCTSAGGWLAIYRSMSNSTIFNLSEAGCPREGYYRCERAFQLGCKRGLHQLILGNVARLCCFFMLGMEDPLAAAAAALLDAVVRSVSVVASVNMGEYDVYLVSVMSR</sequence>
<keyword evidence="3" id="KW-1185">Reference proteome</keyword>
<dbReference type="EMBL" id="CAMGYJ010000002">
    <property type="protein sequence ID" value="CAI0383028.1"/>
    <property type="molecule type" value="Genomic_DNA"/>
</dbReference>
<organism evidence="2 3">
    <name type="scientific">Linum tenue</name>
    <dbReference type="NCBI Taxonomy" id="586396"/>
    <lineage>
        <taxon>Eukaryota</taxon>
        <taxon>Viridiplantae</taxon>
        <taxon>Streptophyta</taxon>
        <taxon>Embryophyta</taxon>
        <taxon>Tracheophyta</taxon>
        <taxon>Spermatophyta</taxon>
        <taxon>Magnoliopsida</taxon>
        <taxon>eudicotyledons</taxon>
        <taxon>Gunneridae</taxon>
        <taxon>Pentapetalae</taxon>
        <taxon>rosids</taxon>
        <taxon>fabids</taxon>
        <taxon>Malpighiales</taxon>
        <taxon>Linaceae</taxon>
        <taxon>Linum</taxon>
    </lineage>
</organism>
<feature type="non-terminal residue" evidence="2">
    <location>
        <position position="1"/>
    </location>
</feature>
<comment type="caution">
    <text evidence="2">The sequence shown here is derived from an EMBL/GenBank/DDBJ whole genome shotgun (WGS) entry which is preliminary data.</text>
</comment>
<evidence type="ECO:0000256" key="1">
    <source>
        <dbReference type="SAM" id="MobiDB-lite"/>
    </source>
</evidence>
<reference evidence="2" key="1">
    <citation type="submission" date="2022-08" db="EMBL/GenBank/DDBJ databases">
        <authorList>
            <person name="Gutierrez-Valencia J."/>
        </authorList>
    </citation>
    <scope>NUCLEOTIDE SEQUENCE</scope>
</reference>
<protein>
    <submittedName>
        <fullName evidence="2">Uncharacterized protein</fullName>
    </submittedName>
</protein>
<gene>
    <name evidence="2" type="ORF">LITE_LOCUS3831</name>
</gene>
<dbReference type="Proteomes" id="UP001154282">
    <property type="component" value="Unassembled WGS sequence"/>
</dbReference>